<feature type="region of interest" description="Disordered" evidence="2">
    <location>
        <begin position="298"/>
        <end position="514"/>
    </location>
</feature>
<name>A0A0G4FSR5_VITBC</name>
<feature type="compositionally biased region" description="Low complexity" evidence="2">
    <location>
        <begin position="568"/>
        <end position="577"/>
    </location>
</feature>
<evidence type="ECO:0000259" key="3">
    <source>
        <dbReference type="PROSITE" id="PS50103"/>
    </source>
</evidence>
<keyword evidence="1" id="KW-0479">Metal-binding</keyword>
<feature type="compositionally biased region" description="Basic residues" evidence="2">
    <location>
        <begin position="298"/>
        <end position="308"/>
    </location>
</feature>
<sequence>MYFLTADEARVIDAETSWLKGGIRHGFIHFRDPKPNAARKRSRSLPATRNGLVRDDSHFPRIVRTLFYSVAPLSSPPPFTSTSTLPRKQCVRQRGLYRMRSEDLMTVLAVRGKGGGGSRRGSMPPSLADAETAASTSSEGLGVGDDENHNHHRSNHSHDDVSVSEIASSERSWTASSLPPLPFTLSDLPSLITRRSRSSRGHDRDSWPWGGRSRRREMRLRGYSGSDSDAIVTSMWLEELEDDIGRFECPDYDELRVVNPGSAYHELGCCQPCVFYWTKGCRNGANCPFCHLYHPRRKDSKSKRRMRGSARPNLIAHGYSNETPPPPLPPTVPPPPVPPPPPAMPPPPPPTHRPHPLTHPHPLRLEPSIEPIEEEHDTETHAPSSSSSSVGGGCRTPPSTCHPSPMTASPALESDESFKQQHHHPASEREALPRTHSTPYHRPPPLHDAALMRAPDTPTAEPCSLNSVWEQHSKESAAADERQREREGARERERAARRVAAKGGADDGHGLSRAPLPSAAAVSVSCGAVTGTTSGSKRLAGLLPTLVQPRSLQPYIPSLFRKGGTGTTGAAHAHNATRQADHTA</sequence>
<proteinExistence type="predicted"/>
<evidence type="ECO:0000256" key="1">
    <source>
        <dbReference type="PROSITE-ProRule" id="PRU00723"/>
    </source>
</evidence>
<evidence type="ECO:0000313" key="4">
    <source>
        <dbReference type="EMBL" id="CEM17332.1"/>
    </source>
</evidence>
<reference evidence="4 5" key="1">
    <citation type="submission" date="2014-11" db="EMBL/GenBank/DDBJ databases">
        <authorList>
            <person name="Zhu J."/>
            <person name="Qi W."/>
            <person name="Song R."/>
        </authorList>
    </citation>
    <scope>NUCLEOTIDE SEQUENCE [LARGE SCALE GENOMIC DNA]</scope>
</reference>
<dbReference type="PANTHER" id="PTHR23330:SF9">
    <property type="entry name" value="PROLINE-RICH PROTEIN 11"/>
    <property type="match status" value="1"/>
</dbReference>
<feature type="compositionally biased region" description="Basic residues" evidence="2">
    <location>
        <begin position="352"/>
        <end position="362"/>
    </location>
</feature>
<dbReference type="PROSITE" id="PS50103">
    <property type="entry name" value="ZF_C3H1"/>
    <property type="match status" value="1"/>
</dbReference>
<keyword evidence="1" id="KW-0862">Zinc</keyword>
<feature type="compositionally biased region" description="Low complexity" evidence="2">
    <location>
        <begin position="130"/>
        <end position="139"/>
    </location>
</feature>
<feature type="region of interest" description="Disordered" evidence="2">
    <location>
        <begin position="558"/>
        <end position="584"/>
    </location>
</feature>
<evidence type="ECO:0000256" key="2">
    <source>
        <dbReference type="SAM" id="MobiDB-lite"/>
    </source>
</evidence>
<dbReference type="Proteomes" id="UP000041254">
    <property type="component" value="Unassembled WGS sequence"/>
</dbReference>
<dbReference type="EMBL" id="CDMY01000488">
    <property type="protein sequence ID" value="CEM17332.1"/>
    <property type="molecule type" value="Genomic_DNA"/>
</dbReference>
<dbReference type="AlphaFoldDB" id="A0A0G4FSR5"/>
<feature type="compositionally biased region" description="Basic and acidic residues" evidence="2">
    <location>
        <begin position="471"/>
        <end position="496"/>
    </location>
</feature>
<dbReference type="GO" id="GO:0008270">
    <property type="term" value="F:zinc ion binding"/>
    <property type="evidence" value="ECO:0007669"/>
    <property type="project" value="UniProtKB-KW"/>
</dbReference>
<accession>A0A0G4FSR5</accession>
<keyword evidence="1" id="KW-0863">Zinc-finger</keyword>
<protein>
    <recommendedName>
        <fullName evidence="3">C3H1-type domain-containing protein</fullName>
    </recommendedName>
</protein>
<feature type="region of interest" description="Disordered" evidence="2">
    <location>
        <begin position="110"/>
        <end position="166"/>
    </location>
</feature>
<dbReference type="VEuPathDB" id="CryptoDB:Vbra_21620"/>
<dbReference type="InterPro" id="IPR000571">
    <property type="entry name" value="Znf_CCCH"/>
</dbReference>
<organism evidence="4 5">
    <name type="scientific">Vitrella brassicaformis (strain CCMP3155)</name>
    <dbReference type="NCBI Taxonomy" id="1169540"/>
    <lineage>
        <taxon>Eukaryota</taxon>
        <taxon>Sar</taxon>
        <taxon>Alveolata</taxon>
        <taxon>Colpodellida</taxon>
        <taxon>Vitrellaceae</taxon>
        <taxon>Vitrella</taxon>
    </lineage>
</organism>
<feature type="compositionally biased region" description="Pro residues" evidence="2">
    <location>
        <begin position="323"/>
        <end position="351"/>
    </location>
</feature>
<dbReference type="InParanoid" id="A0A0G4FSR5"/>
<feature type="zinc finger region" description="C3H1-type" evidence="1">
    <location>
        <begin position="272"/>
        <end position="294"/>
    </location>
</feature>
<gene>
    <name evidence="4" type="ORF">Vbra_21620</name>
</gene>
<feature type="domain" description="C3H1-type" evidence="3">
    <location>
        <begin position="272"/>
        <end position="294"/>
    </location>
</feature>
<keyword evidence="5" id="KW-1185">Reference proteome</keyword>
<dbReference type="PANTHER" id="PTHR23330">
    <property type="entry name" value="P300 TRANSCRIPTIONAL COFACTOR JMY-RELATED"/>
    <property type="match status" value="1"/>
</dbReference>
<dbReference type="OrthoDB" id="424483at2759"/>
<evidence type="ECO:0000313" key="5">
    <source>
        <dbReference type="Proteomes" id="UP000041254"/>
    </source>
</evidence>